<organism evidence="2 3">
    <name type="scientific">Sphingomonas horti</name>
    <dbReference type="NCBI Taxonomy" id="2682842"/>
    <lineage>
        <taxon>Bacteria</taxon>
        <taxon>Pseudomonadati</taxon>
        <taxon>Pseudomonadota</taxon>
        <taxon>Alphaproteobacteria</taxon>
        <taxon>Sphingomonadales</taxon>
        <taxon>Sphingomonadaceae</taxon>
        <taxon>Sphingomonas</taxon>
    </lineage>
</organism>
<dbReference type="Gene3D" id="3.90.1300.10">
    <property type="entry name" value="Amidase signature (AS) domain"/>
    <property type="match status" value="1"/>
</dbReference>
<name>A0A6I4IZF6_9SPHN</name>
<dbReference type="PANTHER" id="PTHR43372:SF4">
    <property type="entry name" value="FATTY-ACID AMIDE HYDROLASE 2"/>
    <property type="match status" value="1"/>
</dbReference>
<accession>A0A6I4IZF6</accession>
<dbReference type="SUPFAM" id="SSF75304">
    <property type="entry name" value="Amidase signature (AS) enzymes"/>
    <property type="match status" value="1"/>
</dbReference>
<dbReference type="InterPro" id="IPR036928">
    <property type="entry name" value="AS_sf"/>
</dbReference>
<dbReference type="InterPro" id="IPR023631">
    <property type="entry name" value="Amidase_dom"/>
</dbReference>
<evidence type="ECO:0000313" key="2">
    <source>
        <dbReference type="EMBL" id="MVO77650.1"/>
    </source>
</evidence>
<dbReference type="RefSeq" id="WP_181600217.1">
    <property type="nucleotide sequence ID" value="NZ_WQMS01000007.1"/>
</dbReference>
<dbReference type="PANTHER" id="PTHR43372">
    <property type="entry name" value="FATTY-ACID AMIDE HYDROLASE"/>
    <property type="match status" value="1"/>
</dbReference>
<evidence type="ECO:0000259" key="1">
    <source>
        <dbReference type="Pfam" id="PF01425"/>
    </source>
</evidence>
<dbReference type="GO" id="GO:0012505">
    <property type="term" value="C:endomembrane system"/>
    <property type="evidence" value="ECO:0007669"/>
    <property type="project" value="TreeGrafter"/>
</dbReference>
<comment type="caution">
    <text evidence="2">The sequence shown here is derived from an EMBL/GenBank/DDBJ whole genome shotgun (WGS) entry which is preliminary data.</text>
</comment>
<dbReference type="InterPro" id="IPR052739">
    <property type="entry name" value="FAAH2"/>
</dbReference>
<reference evidence="2 3" key="1">
    <citation type="submission" date="2019-12" db="EMBL/GenBank/DDBJ databases">
        <authorList>
            <person name="Huq M.A."/>
        </authorList>
    </citation>
    <scope>NUCLEOTIDE SEQUENCE [LARGE SCALE GENOMIC DNA]</scope>
    <source>
        <strain evidence="2 3">MAH-20</strain>
    </source>
</reference>
<protein>
    <submittedName>
        <fullName evidence="2">Amidase</fullName>
    </submittedName>
</protein>
<proteinExistence type="predicted"/>
<sequence>MRSALETAAAIRAGETTAVAETEAAIARIEAGNAAINAVVVKDYDRAREQARAIDAGAVAKDAPLLGVPMTVKESYGVAGLPATWGYAEHAGAISHADAVAIQRLKAAGAVILGKTNVPTGLIDLQSNNPVYGRTLNPLNHERSPGGSSGGAAASLAAGFVPAEIGSDIGGSIRTPAAFCGVWGHKPTYGVIAADGHNFPGTDSARVALGVMGPLARDADDLAALLDVLTDFPLPRARVGDPGALSILIRPEHPVARASAEVKRTVELVGQAFERAGAEVERTLDPFPDLAAQHANYIRMLLTALSRGAPAPNGQAMSLADWFALQDEQARCIRAWQLLFRDYDAVIAPVFGATAFPHDDTPTDKRVLTIDGEPTPFGPQFAYAGLATFPNLPSTSVPVATGADGMPIGLQVIGDLYQDQKTIAIARIAHALMRS</sequence>
<dbReference type="AlphaFoldDB" id="A0A6I4IZF6"/>
<dbReference type="EMBL" id="WQMS01000007">
    <property type="protein sequence ID" value="MVO77650.1"/>
    <property type="molecule type" value="Genomic_DNA"/>
</dbReference>
<evidence type="ECO:0000313" key="3">
    <source>
        <dbReference type="Proteomes" id="UP000441389"/>
    </source>
</evidence>
<dbReference type="Pfam" id="PF01425">
    <property type="entry name" value="Amidase"/>
    <property type="match status" value="2"/>
</dbReference>
<keyword evidence="3" id="KW-1185">Reference proteome</keyword>
<feature type="domain" description="Amidase" evidence="1">
    <location>
        <begin position="22"/>
        <end position="301"/>
    </location>
</feature>
<dbReference type="Proteomes" id="UP000441389">
    <property type="component" value="Unassembled WGS sequence"/>
</dbReference>
<gene>
    <name evidence="2" type="ORF">GON01_06840</name>
</gene>
<feature type="domain" description="Amidase" evidence="1">
    <location>
        <begin position="321"/>
        <end position="422"/>
    </location>
</feature>